<dbReference type="GO" id="GO:0003677">
    <property type="term" value="F:DNA binding"/>
    <property type="evidence" value="ECO:0007669"/>
    <property type="project" value="UniProtKB-KW"/>
</dbReference>
<evidence type="ECO:0000256" key="2">
    <source>
        <dbReference type="ARBA" id="ARBA00023125"/>
    </source>
</evidence>
<feature type="domain" description="HTH iclR-type" evidence="4">
    <location>
        <begin position="58"/>
        <end position="117"/>
    </location>
</feature>
<dbReference type="PANTHER" id="PTHR30136">
    <property type="entry name" value="HELIX-TURN-HELIX TRANSCRIPTIONAL REGULATOR, ICLR FAMILY"/>
    <property type="match status" value="1"/>
</dbReference>
<dbReference type="InterPro" id="IPR014757">
    <property type="entry name" value="Tscrpt_reg_IclR_C"/>
</dbReference>
<dbReference type="SUPFAM" id="SSF46785">
    <property type="entry name" value="Winged helix' DNA-binding domain"/>
    <property type="match status" value="1"/>
</dbReference>
<keyword evidence="2" id="KW-0238">DNA-binding</keyword>
<evidence type="ECO:0000256" key="1">
    <source>
        <dbReference type="ARBA" id="ARBA00023015"/>
    </source>
</evidence>
<keyword evidence="1" id="KW-0805">Transcription regulation</keyword>
<organism evidence="6 7">
    <name type="scientific">Haloarcula hispanica (strain ATCC 33960 / DSM 4426 / JCM 8911 / NBRC 102182 / NCIMB 2187 / VKM B-1755)</name>
    <dbReference type="NCBI Taxonomy" id="634497"/>
    <lineage>
        <taxon>Archaea</taxon>
        <taxon>Methanobacteriati</taxon>
        <taxon>Methanobacteriota</taxon>
        <taxon>Stenosarchaea group</taxon>
        <taxon>Halobacteria</taxon>
        <taxon>Halobacteriales</taxon>
        <taxon>Haloarculaceae</taxon>
        <taxon>Haloarcula</taxon>
    </lineage>
</organism>
<dbReference type="PROSITE" id="PS51077">
    <property type="entry name" value="HTH_ICLR"/>
    <property type="match status" value="1"/>
</dbReference>
<dbReference type="InterPro" id="IPR036390">
    <property type="entry name" value="WH_DNA-bd_sf"/>
</dbReference>
<gene>
    <name evidence="6" type="primary">arcR4</name>
    <name evidence="6" type="ordered locus">HAH_5021</name>
</gene>
<dbReference type="InterPro" id="IPR029016">
    <property type="entry name" value="GAF-like_dom_sf"/>
</dbReference>
<proteinExistence type="predicted"/>
<name>G0HZT4_HALHT</name>
<dbReference type="PANTHER" id="PTHR30136:SF35">
    <property type="entry name" value="HTH-TYPE TRANSCRIPTIONAL REGULATOR RV1719"/>
    <property type="match status" value="1"/>
</dbReference>
<keyword evidence="3" id="KW-0804">Transcription</keyword>
<evidence type="ECO:0000259" key="5">
    <source>
        <dbReference type="PROSITE" id="PS51078"/>
    </source>
</evidence>
<dbReference type="EMBL" id="CP002923">
    <property type="protein sequence ID" value="AEM59155.1"/>
    <property type="molecule type" value="Genomic_DNA"/>
</dbReference>
<dbReference type="GO" id="GO:0003700">
    <property type="term" value="F:DNA-binding transcription factor activity"/>
    <property type="evidence" value="ECO:0007669"/>
    <property type="project" value="TreeGrafter"/>
</dbReference>
<dbReference type="GO" id="GO:0045892">
    <property type="term" value="P:negative regulation of DNA-templated transcription"/>
    <property type="evidence" value="ECO:0007669"/>
    <property type="project" value="TreeGrafter"/>
</dbReference>
<sequence>MLDCGVHLTERSYRSDQYVLSKAVAPTNCTFDIPKSYNLINETQHMTEREPPTATRQIKSIQTASDILREIQSQSEVTLADLCDDVDVAKSTLHTYLQTLVAEGFIDKSDGVYRLGLRFVPLGESVRNRVDLYQIGKEEVERLAEETSEWVHLTVAYRNREVTLYEHNGGETVAMDYQRRTRESPQYLHCTATGKALLAHFDEAQVTDILASEELVQQTEKTITDPDELRERLAEIRRKGYAINDEEEIRGMRSVGAPIQDVDGAVCGAISVTAPKMRLSGEYLNSDLPELVMEAANIIEVNLESAAARSK</sequence>
<geneLocation type="plasmid" evidence="6 7">
    <name>pHH400</name>
</geneLocation>
<evidence type="ECO:0000313" key="6">
    <source>
        <dbReference type="EMBL" id="AEM59155.1"/>
    </source>
</evidence>
<dbReference type="InterPro" id="IPR050707">
    <property type="entry name" value="HTH_MetabolicPath_Reg"/>
</dbReference>
<dbReference type="eggNOG" id="arCOG02798">
    <property type="taxonomic scope" value="Archaea"/>
</dbReference>
<keyword evidence="6" id="KW-0614">Plasmid</keyword>
<evidence type="ECO:0000313" key="7">
    <source>
        <dbReference type="Proteomes" id="UP000005629"/>
    </source>
</evidence>
<evidence type="ECO:0000256" key="3">
    <source>
        <dbReference type="ARBA" id="ARBA00023163"/>
    </source>
</evidence>
<dbReference type="PROSITE" id="PS51078">
    <property type="entry name" value="ICLR_ED"/>
    <property type="match status" value="1"/>
</dbReference>
<dbReference type="KEGG" id="hhi:HAH_5021"/>
<dbReference type="Gene3D" id="1.10.10.10">
    <property type="entry name" value="Winged helix-like DNA-binding domain superfamily/Winged helix DNA-binding domain"/>
    <property type="match status" value="1"/>
</dbReference>
<dbReference type="Pfam" id="PF01614">
    <property type="entry name" value="IclR_C"/>
    <property type="match status" value="1"/>
</dbReference>
<dbReference type="HOGENOM" id="CLU_062618_6_1_2"/>
<dbReference type="AlphaFoldDB" id="G0HZT4"/>
<dbReference type="InterPro" id="IPR005471">
    <property type="entry name" value="Tscrpt_reg_IclR_N"/>
</dbReference>
<evidence type="ECO:0000259" key="4">
    <source>
        <dbReference type="PROSITE" id="PS51077"/>
    </source>
</evidence>
<dbReference type="Gene3D" id="3.30.450.40">
    <property type="match status" value="1"/>
</dbReference>
<dbReference type="InterPro" id="IPR036388">
    <property type="entry name" value="WH-like_DNA-bd_sf"/>
</dbReference>
<dbReference type="SMART" id="SM00346">
    <property type="entry name" value="HTH_ICLR"/>
    <property type="match status" value="1"/>
</dbReference>
<accession>G0HZT4</accession>
<protein>
    <submittedName>
        <fullName evidence="6">Transcription regulator</fullName>
    </submittedName>
</protein>
<reference evidence="6 7" key="1">
    <citation type="journal article" date="2011" name="J. Bacteriol.">
        <title>Complete genome sequence of Haloarcula hispanica, a model haloarchaeon for studying genetics, metabolism, and virus-host interaction.</title>
        <authorList>
            <person name="Liu H."/>
            <person name="Wu Z."/>
            <person name="Li M."/>
            <person name="Zhang F."/>
            <person name="Zheng H."/>
            <person name="Han J."/>
            <person name="Liu J."/>
            <person name="Zhou J."/>
            <person name="Wang S."/>
            <person name="Xiang H."/>
        </authorList>
    </citation>
    <scope>NUCLEOTIDE SEQUENCE [LARGE SCALE GENOMIC DNA]</scope>
    <source>
        <strain evidence="7">ATCC 33960 / DSM 4426 / JCM 8911 / NBRC 102182 / NCIMB 2187 / VKM B-1755</strain>
        <plasmid evidence="6 7">pHH400</plasmid>
    </source>
</reference>
<feature type="domain" description="IclR-ED" evidence="5">
    <location>
        <begin position="118"/>
        <end position="305"/>
    </location>
</feature>
<dbReference type="SUPFAM" id="SSF55781">
    <property type="entry name" value="GAF domain-like"/>
    <property type="match status" value="1"/>
</dbReference>
<dbReference type="Proteomes" id="UP000005629">
    <property type="component" value="Plasmid pHH400"/>
</dbReference>
<dbReference type="Pfam" id="PF09339">
    <property type="entry name" value="HTH_IclR"/>
    <property type="match status" value="1"/>
</dbReference>